<dbReference type="EMBL" id="JACHNF010000001">
    <property type="protein sequence ID" value="MBB5980616.1"/>
    <property type="molecule type" value="Genomic_DNA"/>
</dbReference>
<accession>A0A841DV28</accession>
<dbReference type="AlphaFoldDB" id="A0A841DV28"/>
<organism evidence="1 2">
    <name type="scientific">Kribbella solani</name>
    <dbReference type="NCBI Taxonomy" id="236067"/>
    <lineage>
        <taxon>Bacteria</taxon>
        <taxon>Bacillati</taxon>
        <taxon>Actinomycetota</taxon>
        <taxon>Actinomycetes</taxon>
        <taxon>Propionibacteriales</taxon>
        <taxon>Kribbellaceae</taxon>
        <taxon>Kribbella</taxon>
    </lineage>
</organism>
<reference evidence="1 2" key="1">
    <citation type="submission" date="2020-08" db="EMBL/GenBank/DDBJ databases">
        <title>Sequencing the genomes of 1000 actinobacteria strains.</title>
        <authorList>
            <person name="Klenk H.-P."/>
        </authorList>
    </citation>
    <scope>NUCLEOTIDE SEQUENCE [LARGE SCALE GENOMIC DNA]</scope>
    <source>
        <strain evidence="1 2">DSM 17294</strain>
    </source>
</reference>
<name>A0A841DV28_9ACTN</name>
<protein>
    <submittedName>
        <fullName evidence="1">Uncharacterized protein</fullName>
    </submittedName>
</protein>
<dbReference type="Proteomes" id="UP000558997">
    <property type="component" value="Unassembled WGS sequence"/>
</dbReference>
<gene>
    <name evidence="1" type="ORF">HDA44_003957</name>
</gene>
<proteinExistence type="predicted"/>
<comment type="caution">
    <text evidence="1">The sequence shown here is derived from an EMBL/GenBank/DDBJ whole genome shotgun (WGS) entry which is preliminary data.</text>
</comment>
<keyword evidence="2" id="KW-1185">Reference proteome</keyword>
<sequence>MNLPHHRGTPAPPPTAISEVNVPACPFTPGMRVVNGQAGRFTSQTAAVVGPDRSAVASDASWLSGSYAVTV</sequence>
<evidence type="ECO:0000313" key="1">
    <source>
        <dbReference type="EMBL" id="MBB5980616.1"/>
    </source>
</evidence>
<evidence type="ECO:0000313" key="2">
    <source>
        <dbReference type="Proteomes" id="UP000558997"/>
    </source>
</evidence>